<evidence type="ECO:0000256" key="1">
    <source>
        <dbReference type="SAM" id="MobiDB-lite"/>
    </source>
</evidence>
<evidence type="ECO:0000313" key="2">
    <source>
        <dbReference type="EMBL" id="UMM39501.1"/>
    </source>
</evidence>
<feature type="compositionally biased region" description="Polar residues" evidence="1">
    <location>
        <begin position="149"/>
        <end position="158"/>
    </location>
</feature>
<sequence length="200" mass="22993">MKHSKEESQTKPEKYRLDGHGRVRLCMFTSPANQAPVPTDPVEYERVRQRLMTERDAKNNIAGLGDITLMSEGSEYEQETLTEDSMITENLNVDSEEKPEKYRLDGLGRVRLCMFTSPANQAPVPTCPVEYERIRRRLIREQEVRNYLYGTTSTSSTPRHPDGSENEQETSSPTEASNEKHRENRVPMSRVFEEQGPSQQ</sequence>
<keyword evidence="3" id="KW-1185">Reference proteome</keyword>
<organism evidence="2 3">
    <name type="scientific">Caenorhabditis briggsae</name>
    <dbReference type="NCBI Taxonomy" id="6238"/>
    <lineage>
        <taxon>Eukaryota</taxon>
        <taxon>Metazoa</taxon>
        <taxon>Ecdysozoa</taxon>
        <taxon>Nematoda</taxon>
        <taxon>Chromadorea</taxon>
        <taxon>Rhabditida</taxon>
        <taxon>Rhabditina</taxon>
        <taxon>Rhabditomorpha</taxon>
        <taxon>Rhabditoidea</taxon>
        <taxon>Rhabditidae</taxon>
        <taxon>Peloderinae</taxon>
        <taxon>Caenorhabditis</taxon>
    </lineage>
</organism>
<name>A0AAE9FDM6_CAEBR</name>
<dbReference type="EMBL" id="CP092625">
    <property type="protein sequence ID" value="UMM39501.1"/>
    <property type="molecule type" value="Genomic_DNA"/>
</dbReference>
<dbReference type="AlphaFoldDB" id="A0AAE9FDM6"/>
<gene>
    <name evidence="2" type="ORF">L5515_016534</name>
</gene>
<reference evidence="2 3" key="1">
    <citation type="submission" date="2022-04" db="EMBL/GenBank/DDBJ databases">
        <title>Chromosome-level reference genomes for two strains of Caenorhabditis briggsae: an improved platform for comparative genomics.</title>
        <authorList>
            <person name="Stevens L."/>
            <person name="Andersen E."/>
        </authorList>
    </citation>
    <scope>NUCLEOTIDE SEQUENCE [LARGE SCALE GENOMIC DNA]</scope>
    <source>
        <strain evidence="2">VX34</strain>
        <tissue evidence="2">Whole-organism</tissue>
    </source>
</reference>
<protein>
    <submittedName>
        <fullName evidence="2">Uncharacterized protein</fullName>
    </submittedName>
</protein>
<evidence type="ECO:0000313" key="3">
    <source>
        <dbReference type="Proteomes" id="UP000829354"/>
    </source>
</evidence>
<proteinExistence type="predicted"/>
<accession>A0AAE9FDM6</accession>
<dbReference type="Proteomes" id="UP000829354">
    <property type="component" value="Chromosome X"/>
</dbReference>
<feature type="region of interest" description="Disordered" evidence="1">
    <location>
        <begin position="145"/>
        <end position="200"/>
    </location>
</feature>